<dbReference type="SUPFAM" id="SSF48264">
    <property type="entry name" value="Cytochrome P450"/>
    <property type="match status" value="1"/>
</dbReference>
<evidence type="ECO:0008006" key="7">
    <source>
        <dbReference type="Google" id="ProtNLM"/>
    </source>
</evidence>
<dbReference type="GO" id="GO:0005506">
    <property type="term" value="F:iron ion binding"/>
    <property type="evidence" value="ECO:0007669"/>
    <property type="project" value="InterPro"/>
</dbReference>
<dbReference type="InterPro" id="IPR036396">
    <property type="entry name" value="Cyt_P450_sf"/>
</dbReference>
<reference evidence="6" key="1">
    <citation type="submission" date="2018-12" db="EMBL/GenBank/DDBJ databases">
        <title>The complete genome of Metarhizium rileyi, a key fungal pathogen of Lepidoptera.</title>
        <authorList>
            <person name="Binneck E."/>
            <person name="Lastra C.C.L."/>
            <person name="Sosa-Gomez D.R."/>
        </authorList>
    </citation>
    <scope>NUCLEOTIDE SEQUENCE [LARGE SCALE GENOMIC DNA]</scope>
    <source>
        <strain evidence="6">Cep018-CH2</strain>
    </source>
</reference>
<name>A0A5C6G8X5_METRR</name>
<dbReference type="AlphaFoldDB" id="A0A5C6G8X5"/>
<dbReference type="GO" id="GO:0016705">
    <property type="term" value="F:oxidoreductase activity, acting on paired donors, with incorporation or reduction of molecular oxygen"/>
    <property type="evidence" value="ECO:0007669"/>
    <property type="project" value="InterPro"/>
</dbReference>
<evidence type="ECO:0000256" key="4">
    <source>
        <dbReference type="PIRSR" id="PIRSR602401-1"/>
    </source>
</evidence>
<gene>
    <name evidence="5" type="ORF">ED733_003397</name>
</gene>
<protein>
    <recommendedName>
        <fullName evidence="7">Benzoate 4-monooxygenase cytochrome P450</fullName>
    </recommendedName>
</protein>
<dbReference type="PRINTS" id="PR00385">
    <property type="entry name" value="P450"/>
</dbReference>
<keyword evidence="2 4" id="KW-0479">Metal-binding</keyword>
<comment type="caution">
    <text evidence="5">The sequence shown here is derived from an EMBL/GenBank/DDBJ whole genome shotgun (WGS) entry which is preliminary data.</text>
</comment>
<dbReference type="GO" id="GO:0020037">
    <property type="term" value="F:heme binding"/>
    <property type="evidence" value="ECO:0007669"/>
    <property type="project" value="InterPro"/>
</dbReference>
<dbReference type="CDD" id="cd11060">
    <property type="entry name" value="CYP57A1-like"/>
    <property type="match status" value="1"/>
</dbReference>
<dbReference type="Proteomes" id="UP000317257">
    <property type="component" value="Unassembled WGS sequence"/>
</dbReference>
<dbReference type="Gene3D" id="1.10.630.10">
    <property type="entry name" value="Cytochrome P450"/>
    <property type="match status" value="1"/>
</dbReference>
<dbReference type="InterPro" id="IPR002401">
    <property type="entry name" value="Cyt_P450_E_grp-I"/>
</dbReference>
<dbReference type="PRINTS" id="PR00463">
    <property type="entry name" value="EP450I"/>
</dbReference>
<dbReference type="PANTHER" id="PTHR24305:SF168">
    <property type="entry name" value="P450, PUTATIVE (EUROFUNG)-RELATED"/>
    <property type="match status" value="1"/>
</dbReference>
<dbReference type="GO" id="GO:0004497">
    <property type="term" value="F:monooxygenase activity"/>
    <property type="evidence" value="ECO:0007669"/>
    <property type="project" value="InterPro"/>
</dbReference>
<accession>A0A5C6G8X5</accession>
<evidence type="ECO:0000313" key="6">
    <source>
        <dbReference type="Proteomes" id="UP000317257"/>
    </source>
</evidence>
<evidence type="ECO:0000256" key="2">
    <source>
        <dbReference type="ARBA" id="ARBA00022723"/>
    </source>
</evidence>
<sequence length="461" mass="51436">MFLSNAELYVWLALPAIVAWFAAQTCYRYYRLKHIPGPKSAGLSIWWLLRSSLSGKTHLDLYEVCEKYGSIARVGPRDVVTSDPKLAMHILGTRSQYTRSSWYDGLRFEPSKNNIVSMRDDALHSMIRSKLAGGYSGKEIESLELKIDNSVSNLVDLLDSYIGDNRPFDLARKIHYFALDVITELSFGETFGDLTTDSDVHGLIEDFETYMPYLIISTVMSWMISVLGLPIFRPLLPSEHDVLGVGRLAGIAKRVAAERFGPEKKVQKDMVGSFVARGLTQEQTENEIAAQIIAGSDTTATGIRATFLHIITNPRVLGKLHTEIQESELSWPIATNAEIRQMPYLQAIIKEGLRMLPPVAGFMSKDVPPGGDCWNGVTFPPGTRIGLCMMGILRRRDIFGEDADGFRPERWLDATPEMETTWSLVFGSGKWACLGKNIAQMELNKVLVEVGCPPEVDMIHA</sequence>
<keyword evidence="3 4" id="KW-0408">Iron</keyword>
<comment type="cofactor">
    <cofactor evidence="4">
        <name>heme</name>
        <dbReference type="ChEBI" id="CHEBI:30413"/>
    </cofactor>
</comment>
<organism evidence="5 6">
    <name type="scientific">Metarhizium rileyi (strain RCEF 4871)</name>
    <name type="common">Nomuraea rileyi</name>
    <dbReference type="NCBI Taxonomy" id="1649241"/>
    <lineage>
        <taxon>Eukaryota</taxon>
        <taxon>Fungi</taxon>
        <taxon>Dikarya</taxon>
        <taxon>Ascomycota</taxon>
        <taxon>Pezizomycotina</taxon>
        <taxon>Sordariomycetes</taxon>
        <taxon>Hypocreomycetidae</taxon>
        <taxon>Hypocreales</taxon>
        <taxon>Clavicipitaceae</taxon>
        <taxon>Metarhizium</taxon>
    </lineage>
</organism>
<evidence type="ECO:0000256" key="3">
    <source>
        <dbReference type="ARBA" id="ARBA00023004"/>
    </source>
</evidence>
<keyword evidence="1 4" id="KW-0349">Heme</keyword>
<proteinExistence type="predicted"/>
<dbReference type="EMBL" id="SBHS01000012">
    <property type="protein sequence ID" value="TWU74222.1"/>
    <property type="molecule type" value="Genomic_DNA"/>
</dbReference>
<feature type="binding site" description="axial binding residue" evidence="4">
    <location>
        <position position="433"/>
    </location>
    <ligand>
        <name>heme</name>
        <dbReference type="ChEBI" id="CHEBI:30413"/>
    </ligand>
    <ligandPart>
        <name>Fe</name>
        <dbReference type="ChEBI" id="CHEBI:18248"/>
    </ligandPart>
</feature>
<dbReference type="InterPro" id="IPR001128">
    <property type="entry name" value="Cyt_P450"/>
</dbReference>
<evidence type="ECO:0000313" key="5">
    <source>
        <dbReference type="EMBL" id="TWU74222.1"/>
    </source>
</evidence>
<dbReference type="Pfam" id="PF00067">
    <property type="entry name" value="p450"/>
    <property type="match status" value="1"/>
</dbReference>
<evidence type="ECO:0000256" key="1">
    <source>
        <dbReference type="ARBA" id="ARBA00022617"/>
    </source>
</evidence>
<dbReference type="PANTHER" id="PTHR24305">
    <property type="entry name" value="CYTOCHROME P450"/>
    <property type="match status" value="1"/>
</dbReference>
<dbReference type="InterPro" id="IPR050121">
    <property type="entry name" value="Cytochrome_P450_monoxygenase"/>
</dbReference>